<evidence type="ECO:0000256" key="1">
    <source>
        <dbReference type="SAM" id="Phobius"/>
    </source>
</evidence>
<organism evidence="3">
    <name type="scientific">uncultured organism</name>
    <dbReference type="NCBI Taxonomy" id="155900"/>
    <lineage>
        <taxon>unclassified sequences</taxon>
        <taxon>environmental samples</taxon>
    </lineage>
</organism>
<dbReference type="InterPro" id="IPR003675">
    <property type="entry name" value="Rce1/LyrA-like_dom"/>
</dbReference>
<feature type="transmembrane region" description="Helical" evidence="1">
    <location>
        <begin position="128"/>
        <end position="148"/>
    </location>
</feature>
<dbReference type="GO" id="GO:0004175">
    <property type="term" value="F:endopeptidase activity"/>
    <property type="evidence" value="ECO:0007669"/>
    <property type="project" value="UniProtKB-ARBA"/>
</dbReference>
<dbReference type="AlphaFoldDB" id="A0A5B8RC90"/>
<sequence>MSARSRTPGRLAALADLCLALALVLAAGSAAPLVVAGFAPASGLIGVVVAQGVVILAGLALLCYWRGVTFTGLGLVAPGWRDVLRGVQLLVVVFAVNILLRLFVMQLFPDAVSGQLARITELGNRVAGGIGVPELLGLSLFIGLYEELLARGFLLQRARALLGGLWGPVLLSSLLFGLGHVYQGAFGVIQTALVGAILAVAVLRYASLWPAIIAHALINAVSLWVLAAT</sequence>
<reference evidence="3" key="1">
    <citation type="submission" date="2019-06" db="EMBL/GenBank/DDBJ databases">
        <authorList>
            <person name="Murdoch R.W."/>
            <person name="Fathepure B."/>
        </authorList>
    </citation>
    <scope>NUCLEOTIDE SEQUENCE</scope>
</reference>
<name>A0A5B8RC90_9ZZZZ</name>
<dbReference type="Pfam" id="PF02517">
    <property type="entry name" value="Rce1-like"/>
    <property type="match status" value="1"/>
</dbReference>
<accession>A0A5B8RC90</accession>
<protein>
    <recommendedName>
        <fullName evidence="2">CAAX prenyl protease 2/Lysostaphin resistance protein A-like domain-containing protein</fullName>
    </recommendedName>
</protein>
<feature type="transmembrane region" description="Helical" evidence="1">
    <location>
        <begin position="184"/>
        <end position="203"/>
    </location>
</feature>
<dbReference type="PANTHER" id="PTHR36435">
    <property type="entry name" value="SLR1288 PROTEIN"/>
    <property type="match status" value="1"/>
</dbReference>
<dbReference type="PANTHER" id="PTHR36435:SF1">
    <property type="entry name" value="CAAX AMINO TERMINAL PROTEASE FAMILY PROTEIN"/>
    <property type="match status" value="1"/>
</dbReference>
<evidence type="ECO:0000259" key="2">
    <source>
        <dbReference type="Pfam" id="PF02517"/>
    </source>
</evidence>
<keyword evidence="1" id="KW-0472">Membrane</keyword>
<dbReference type="EMBL" id="MN079082">
    <property type="protein sequence ID" value="QEA04307.1"/>
    <property type="molecule type" value="Genomic_DNA"/>
</dbReference>
<keyword evidence="1" id="KW-1133">Transmembrane helix</keyword>
<feature type="transmembrane region" description="Helical" evidence="1">
    <location>
        <begin position="208"/>
        <end position="227"/>
    </location>
</feature>
<feature type="transmembrane region" description="Helical" evidence="1">
    <location>
        <begin position="40"/>
        <end position="65"/>
    </location>
</feature>
<evidence type="ECO:0000313" key="3">
    <source>
        <dbReference type="EMBL" id="QEA04307.1"/>
    </source>
</evidence>
<feature type="transmembrane region" description="Helical" evidence="1">
    <location>
        <begin position="86"/>
        <end position="108"/>
    </location>
</feature>
<feature type="transmembrane region" description="Helical" evidence="1">
    <location>
        <begin position="160"/>
        <end position="178"/>
    </location>
</feature>
<dbReference type="InterPro" id="IPR052710">
    <property type="entry name" value="CAAX_protease"/>
</dbReference>
<keyword evidence="1" id="KW-0812">Transmembrane</keyword>
<dbReference type="GO" id="GO:0080120">
    <property type="term" value="P:CAAX-box protein maturation"/>
    <property type="evidence" value="ECO:0007669"/>
    <property type="project" value="UniProtKB-ARBA"/>
</dbReference>
<feature type="domain" description="CAAX prenyl protease 2/Lysostaphin resistance protein A-like" evidence="2">
    <location>
        <begin position="133"/>
        <end position="221"/>
    </location>
</feature>
<gene>
    <name evidence="3" type="ORF">KBTEX_00615</name>
</gene>
<proteinExistence type="predicted"/>